<evidence type="ECO:0000313" key="4">
    <source>
        <dbReference type="Proteomes" id="UP000831786"/>
    </source>
</evidence>
<dbReference type="Pfam" id="PF12695">
    <property type="entry name" value="Abhydrolase_5"/>
    <property type="match status" value="1"/>
</dbReference>
<evidence type="ECO:0000259" key="2">
    <source>
        <dbReference type="Pfam" id="PF12695"/>
    </source>
</evidence>
<gene>
    <name evidence="3" type="ORF">MUN78_04800</name>
</gene>
<dbReference type="GO" id="GO:0016787">
    <property type="term" value="F:hydrolase activity"/>
    <property type="evidence" value="ECO:0007669"/>
    <property type="project" value="UniProtKB-KW"/>
</dbReference>
<sequence length="251" mass="25546">MTVSRRPRSLRIAAWIGIALGALVLVAIAAFLVWAGVGRMDADPAAVAALEDDPAVTATHADGAWVVAPATEPDGTGLVFLPGAKVDAAAYAPTFRELAAEGTTVVIPDLPLRFAILETRGMDDFTAYAPDVERWAVGGHSLGGVRACQLAADDPDVALLLLASYCAVDLADSGVPVLSISGSADGLSTPEKIDGAAELLPATAEFVELAGANHAAFGWYGAQPGDGDATTSRADVAAEVSRLVHAFLAGS</sequence>
<dbReference type="SUPFAM" id="SSF53474">
    <property type="entry name" value="alpha/beta-Hydrolases"/>
    <property type="match status" value="1"/>
</dbReference>
<organism evidence="3 4">
    <name type="scientific">Leucobacter allii</name>
    <dbReference type="NCBI Taxonomy" id="2932247"/>
    <lineage>
        <taxon>Bacteria</taxon>
        <taxon>Bacillati</taxon>
        <taxon>Actinomycetota</taxon>
        <taxon>Actinomycetes</taxon>
        <taxon>Micrococcales</taxon>
        <taxon>Microbacteriaceae</taxon>
        <taxon>Leucobacter</taxon>
    </lineage>
</organism>
<dbReference type="InterPro" id="IPR029059">
    <property type="entry name" value="AB_hydrolase_5"/>
</dbReference>
<keyword evidence="4" id="KW-1185">Reference proteome</keyword>
<name>A0ABY4FPF3_9MICO</name>
<keyword evidence="1" id="KW-0472">Membrane</keyword>
<accession>A0ABY4FPF3</accession>
<keyword evidence="1" id="KW-0812">Transmembrane</keyword>
<reference evidence="3 4" key="1">
    <citation type="submission" date="2022-04" db="EMBL/GenBank/DDBJ databases">
        <title>Leucobacter sp. isolated from rhizosphere of garlic.</title>
        <authorList>
            <person name="Won M."/>
            <person name="Lee C.-M."/>
            <person name="Woen H.-Y."/>
            <person name="Kwon S.-W."/>
        </authorList>
    </citation>
    <scope>NUCLEOTIDE SEQUENCE [LARGE SCALE GENOMIC DNA]</scope>
    <source>
        <strain evidence="3 4">H21R-40</strain>
    </source>
</reference>
<keyword evidence="1" id="KW-1133">Transmembrane helix</keyword>
<dbReference type="Proteomes" id="UP000831786">
    <property type="component" value="Chromosome"/>
</dbReference>
<feature type="transmembrane region" description="Helical" evidence="1">
    <location>
        <begin position="12"/>
        <end position="37"/>
    </location>
</feature>
<dbReference type="RefSeq" id="WP_244729180.1">
    <property type="nucleotide sequence ID" value="NZ_CP095045.1"/>
</dbReference>
<dbReference type="EMBL" id="CP095045">
    <property type="protein sequence ID" value="UOQ58168.1"/>
    <property type="molecule type" value="Genomic_DNA"/>
</dbReference>
<evidence type="ECO:0000313" key="3">
    <source>
        <dbReference type="EMBL" id="UOQ58168.1"/>
    </source>
</evidence>
<dbReference type="InterPro" id="IPR029058">
    <property type="entry name" value="AB_hydrolase_fold"/>
</dbReference>
<feature type="domain" description="Alpha/beta hydrolase fold-5" evidence="2">
    <location>
        <begin position="78"/>
        <end position="234"/>
    </location>
</feature>
<proteinExistence type="predicted"/>
<dbReference type="Gene3D" id="3.40.50.1820">
    <property type="entry name" value="alpha/beta hydrolase"/>
    <property type="match status" value="1"/>
</dbReference>
<protein>
    <submittedName>
        <fullName evidence="3">Alpha/beta hydrolase</fullName>
    </submittedName>
</protein>
<evidence type="ECO:0000256" key="1">
    <source>
        <dbReference type="SAM" id="Phobius"/>
    </source>
</evidence>
<keyword evidence="3" id="KW-0378">Hydrolase</keyword>